<reference evidence="2 3" key="1">
    <citation type="submission" date="2023-08" db="EMBL/GenBank/DDBJ databases">
        <title>Black Yeasts Isolated from many extreme environments.</title>
        <authorList>
            <person name="Coleine C."/>
            <person name="Stajich J.E."/>
            <person name="Selbmann L."/>
        </authorList>
    </citation>
    <scope>NUCLEOTIDE SEQUENCE [LARGE SCALE GENOMIC DNA]</scope>
    <source>
        <strain evidence="2 3">CCFEE 5910</strain>
    </source>
</reference>
<feature type="compositionally biased region" description="Polar residues" evidence="1">
    <location>
        <begin position="31"/>
        <end position="49"/>
    </location>
</feature>
<evidence type="ECO:0000313" key="2">
    <source>
        <dbReference type="EMBL" id="KAK5087870.1"/>
    </source>
</evidence>
<feature type="region of interest" description="Disordered" evidence="1">
    <location>
        <begin position="31"/>
        <end position="78"/>
    </location>
</feature>
<dbReference type="Proteomes" id="UP001309876">
    <property type="component" value="Unassembled WGS sequence"/>
</dbReference>
<keyword evidence="3" id="KW-1185">Reference proteome</keyword>
<comment type="caution">
    <text evidence="2">The sequence shown here is derived from an EMBL/GenBank/DDBJ whole genome shotgun (WGS) entry which is preliminary data.</text>
</comment>
<sequence length="397" mass="44839">MPPDDTQRGKESAPVTFATAAEYKAAIATLNNSTQETNTRIDGISQIQHSQEKRSRSLSPKGTPGQKPHSLHRQQSRLGETLTADLKDARLSASEDLRKSIATTTITTDDTLARHDHQFVLLDEQLGSQDAVDTGQDLRREKLLAALRYTYAETIRLRLNRCYLQALTTEQECEDISKYNQIRDDSIQAKTDLLQQDLRMLYSEIDDVAQMLVMHEHGNRLHSVGQRLNRITETLNDKQTQHAVEQISAMCKKIEALTVHVERLQSYRLVHQKLGSCLDTIEADLGRSRIISTKAEPTSQPHSNTTSLHALRQYLGLDSDTAGKDNKSKQCHFIFADITSHVKHTLAIQAEQAGHIQRTDDFKQKGDNLHEASYRTKLDELDDEVARIKSRIDSINL</sequence>
<evidence type="ECO:0000256" key="1">
    <source>
        <dbReference type="SAM" id="MobiDB-lite"/>
    </source>
</evidence>
<evidence type="ECO:0000313" key="3">
    <source>
        <dbReference type="Proteomes" id="UP001309876"/>
    </source>
</evidence>
<protein>
    <submittedName>
        <fullName evidence="2">Uncharacterized protein</fullName>
    </submittedName>
</protein>
<name>A0AAN7YBX9_9EURO</name>
<proteinExistence type="predicted"/>
<dbReference type="EMBL" id="JAVRRJ010000002">
    <property type="protein sequence ID" value="KAK5087870.1"/>
    <property type="molecule type" value="Genomic_DNA"/>
</dbReference>
<gene>
    <name evidence="2" type="ORF">LTR05_002085</name>
</gene>
<dbReference type="AlphaFoldDB" id="A0AAN7YBX9"/>
<accession>A0AAN7YBX9</accession>
<organism evidence="2 3">
    <name type="scientific">Lithohypha guttulata</name>
    <dbReference type="NCBI Taxonomy" id="1690604"/>
    <lineage>
        <taxon>Eukaryota</taxon>
        <taxon>Fungi</taxon>
        <taxon>Dikarya</taxon>
        <taxon>Ascomycota</taxon>
        <taxon>Pezizomycotina</taxon>
        <taxon>Eurotiomycetes</taxon>
        <taxon>Chaetothyriomycetidae</taxon>
        <taxon>Chaetothyriales</taxon>
        <taxon>Trichomeriaceae</taxon>
        <taxon>Lithohypha</taxon>
    </lineage>
</organism>